<dbReference type="PANTHER" id="PTHR11102:SF160">
    <property type="entry name" value="ERAD-ASSOCIATED E3 UBIQUITIN-PROTEIN LIGASE COMPONENT HRD3"/>
    <property type="match status" value="1"/>
</dbReference>
<comment type="similarity">
    <text evidence="1">Belongs to the sel-1 family.</text>
</comment>
<keyword evidence="4" id="KW-1185">Reference proteome</keyword>
<dbReference type="EMBL" id="JADGJD010000483">
    <property type="protein sequence ID" value="KAJ3050691.1"/>
    <property type="molecule type" value="Genomic_DNA"/>
</dbReference>
<name>A0AAD5X5C7_9FUNG</name>
<feature type="region of interest" description="Disordered" evidence="2">
    <location>
        <begin position="123"/>
        <end position="181"/>
    </location>
</feature>
<dbReference type="InterPro" id="IPR006597">
    <property type="entry name" value="Sel1-like"/>
</dbReference>
<evidence type="ECO:0000313" key="4">
    <source>
        <dbReference type="Proteomes" id="UP001212841"/>
    </source>
</evidence>
<protein>
    <submittedName>
        <fullName evidence="3">Uncharacterized protein</fullName>
    </submittedName>
</protein>
<gene>
    <name evidence="3" type="ORF">HK097_008317</name>
</gene>
<evidence type="ECO:0000313" key="3">
    <source>
        <dbReference type="EMBL" id="KAJ3050691.1"/>
    </source>
</evidence>
<dbReference type="SUPFAM" id="SSF81901">
    <property type="entry name" value="HCP-like"/>
    <property type="match status" value="3"/>
</dbReference>
<dbReference type="PANTHER" id="PTHR11102">
    <property type="entry name" value="SEL-1-LIKE PROTEIN"/>
    <property type="match status" value="1"/>
</dbReference>
<dbReference type="Proteomes" id="UP001212841">
    <property type="component" value="Unassembled WGS sequence"/>
</dbReference>
<evidence type="ECO:0000256" key="1">
    <source>
        <dbReference type="ARBA" id="ARBA00038101"/>
    </source>
</evidence>
<comment type="caution">
    <text evidence="3">The sequence shown here is derived from an EMBL/GenBank/DDBJ whole genome shotgun (WGS) entry which is preliminary data.</text>
</comment>
<dbReference type="InterPro" id="IPR011990">
    <property type="entry name" value="TPR-like_helical_dom_sf"/>
</dbReference>
<sequence>MEPSDRLRHLLHMASTTNHPNAQTIAADYILSQWNNPTPTKTHDDDDDNDTTESLHRQALELYISAARAGSTDAARKAGCILWRDGEKRAAEKLMMEAVERGDGEACRMLADWLWVDAERKVESKGRKGGGGGEGQVGRDGDGSESEEEDTLSIDSDDSDHNDMEESAPPNTKPTARKIKDPRRKAFKLYLHSATKWHDIPSIRRVAECYASGEVVGKQNLQKAAAYWEMAARQGDRSAVGTLARYYQGVVSDDTDGKVRTNQKSGNATVLESNTAAGTSSKDPEDSENTPSSKLLRYIKQAASDGDAPSLRCLADAYLNGLGGIQRQPDAALDLYLKAASAGDISSLAQAATLLHTGDTGIPRDRRRAFALYESSAKQGWTPSFRSLAECYRTGEGAPDDRPNLVKARKCFEEAAWQGDVGSWKSLGDCYWSGIGCERDRGKAAEYYEKGAGAGDVDAVRCLARCYWLGVGVELDKHRAKRLIVKTIMNGDEGFGMEVAGFEVERVDDSEDDRFEEMMNEGM</sequence>
<proteinExistence type="inferred from homology"/>
<feature type="compositionally biased region" description="Acidic residues" evidence="2">
    <location>
        <begin position="143"/>
        <end position="158"/>
    </location>
</feature>
<dbReference type="AlphaFoldDB" id="A0AAD5X5C7"/>
<dbReference type="InterPro" id="IPR050767">
    <property type="entry name" value="Sel1_AlgK"/>
</dbReference>
<accession>A0AAD5X5C7</accession>
<evidence type="ECO:0000256" key="2">
    <source>
        <dbReference type="SAM" id="MobiDB-lite"/>
    </source>
</evidence>
<dbReference type="SMART" id="SM00671">
    <property type="entry name" value="SEL1"/>
    <property type="match status" value="6"/>
</dbReference>
<feature type="region of interest" description="Disordered" evidence="2">
    <location>
        <begin position="257"/>
        <end position="292"/>
    </location>
</feature>
<feature type="compositionally biased region" description="Polar residues" evidence="2">
    <location>
        <begin position="260"/>
        <end position="281"/>
    </location>
</feature>
<dbReference type="Gene3D" id="1.25.40.10">
    <property type="entry name" value="Tetratricopeptide repeat domain"/>
    <property type="match status" value="4"/>
</dbReference>
<reference evidence="3" key="1">
    <citation type="submission" date="2020-05" db="EMBL/GenBank/DDBJ databases">
        <title>Phylogenomic resolution of chytrid fungi.</title>
        <authorList>
            <person name="Stajich J.E."/>
            <person name="Amses K."/>
            <person name="Simmons R."/>
            <person name="Seto K."/>
            <person name="Myers J."/>
            <person name="Bonds A."/>
            <person name="Quandt C.A."/>
            <person name="Barry K."/>
            <person name="Liu P."/>
            <person name="Grigoriev I."/>
            <person name="Longcore J.E."/>
            <person name="James T.Y."/>
        </authorList>
    </citation>
    <scope>NUCLEOTIDE SEQUENCE</scope>
    <source>
        <strain evidence="3">JEL0318</strain>
    </source>
</reference>
<dbReference type="Pfam" id="PF08238">
    <property type="entry name" value="Sel1"/>
    <property type="match status" value="7"/>
</dbReference>
<organism evidence="3 4">
    <name type="scientific">Rhizophlyctis rosea</name>
    <dbReference type="NCBI Taxonomy" id="64517"/>
    <lineage>
        <taxon>Eukaryota</taxon>
        <taxon>Fungi</taxon>
        <taxon>Fungi incertae sedis</taxon>
        <taxon>Chytridiomycota</taxon>
        <taxon>Chytridiomycota incertae sedis</taxon>
        <taxon>Chytridiomycetes</taxon>
        <taxon>Rhizophlyctidales</taxon>
        <taxon>Rhizophlyctidaceae</taxon>
        <taxon>Rhizophlyctis</taxon>
    </lineage>
</organism>